<dbReference type="GO" id="GO:0017102">
    <property type="term" value="C:methionyl glutamyl tRNA synthetase complex"/>
    <property type="evidence" value="ECO:0007669"/>
    <property type="project" value="TreeGrafter"/>
</dbReference>
<dbReference type="Gene3D" id="1.20.1050.130">
    <property type="match status" value="1"/>
</dbReference>
<dbReference type="InterPro" id="IPR050132">
    <property type="entry name" value="Gln/Glu-tRNA_Ligase"/>
</dbReference>
<evidence type="ECO:0000313" key="11">
    <source>
        <dbReference type="Proteomes" id="UP000657918"/>
    </source>
</evidence>
<keyword evidence="1 6" id="KW-0436">Ligase</keyword>
<accession>A0A835MKD7</accession>
<dbReference type="InterPro" id="IPR000924">
    <property type="entry name" value="Glu/Gln-tRNA-synth"/>
</dbReference>
<dbReference type="GO" id="GO:0048608">
    <property type="term" value="P:reproductive structure development"/>
    <property type="evidence" value="ECO:0007669"/>
    <property type="project" value="UniProtKB-ARBA"/>
</dbReference>
<proteinExistence type="inferred from homology"/>
<evidence type="ECO:0008006" key="12">
    <source>
        <dbReference type="Google" id="ProtNLM"/>
    </source>
</evidence>
<dbReference type="InterPro" id="IPR004046">
    <property type="entry name" value="GST_C"/>
</dbReference>
<keyword evidence="4 6" id="KW-0648">Protein biosynthesis</keyword>
<dbReference type="InterPro" id="IPR001412">
    <property type="entry name" value="aa-tRNA-synth_I_CS"/>
</dbReference>
<keyword evidence="5 6" id="KW-0030">Aminoacyl-tRNA synthetase</keyword>
<dbReference type="InterPro" id="IPR014729">
    <property type="entry name" value="Rossmann-like_a/b/a_fold"/>
</dbReference>
<dbReference type="PANTHER" id="PTHR43097">
    <property type="entry name" value="GLUTAMINE-TRNA LIGASE"/>
    <property type="match status" value="1"/>
</dbReference>
<dbReference type="PRINTS" id="PR00987">
    <property type="entry name" value="TRNASYNTHGLU"/>
</dbReference>
<evidence type="ECO:0000259" key="9">
    <source>
        <dbReference type="Pfam" id="PF00749"/>
    </source>
</evidence>
<dbReference type="InterPro" id="IPR036282">
    <property type="entry name" value="Glutathione-S-Trfase_C_sf"/>
</dbReference>
<dbReference type="PANTHER" id="PTHR43097:SF5">
    <property type="entry name" value="GLUTAMATE--TRNA LIGASE"/>
    <property type="match status" value="1"/>
</dbReference>
<evidence type="ECO:0000256" key="7">
    <source>
        <dbReference type="SAM" id="MobiDB-lite"/>
    </source>
</evidence>
<reference evidence="10 11" key="1">
    <citation type="submission" date="2020-10" db="EMBL/GenBank/DDBJ databases">
        <title>Plant Genome Project.</title>
        <authorList>
            <person name="Zhang R.-G."/>
        </authorList>
    </citation>
    <scope>NUCLEOTIDE SEQUENCE [LARGE SCALE GENOMIC DNA]</scope>
    <source>
        <strain evidence="10">FAFU-HL-1</strain>
        <tissue evidence="10">Leaf</tissue>
    </source>
</reference>
<evidence type="ECO:0000313" key="10">
    <source>
        <dbReference type="EMBL" id="KAF9669787.1"/>
    </source>
</evidence>
<comment type="similarity">
    <text evidence="6">Belongs to the class-I aminoacyl-tRNA synthetase family.</text>
</comment>
<dbReference type="CDD" id="cd10289">
    <property type="entry name" value="GST_C_AaRS_like"/>
    <property type="match status" value="1"/>
</dbReference>
<evidence type="ECO:0000256" key="1">
    <source>
        <dbReference type="ARBA" id="ARBA00022598"/>
    </source>
</evidence>
<dbReference type="GO" id="GO:0004818">
    <property type="term" value="F:glutamate-tRNA ligase activity"/>
    <property type="evidence" value="ECO:0007669"/>
    <property type="project" value="TreeGrafter"/>
</dbReference>
<comment type="caution">
    <text evidence="10">The sequence shown here is derived from an EMBL/GenBank/DDBJ whole genome shotgun (WGS) entry which is preliminary data.</text>
</comment>
<gene>
    <name evidence="10" type="ORF">SADUNF_Sadunf13G0000700</name>
</gene>
<dbReference type="EMBL" id="JADGMS010000013">
    <property type="protein sequence ID" value="KAF9669787.1"/>
    <property type="molecule type" value="Genomic_DNA"/>
</dbReference>
<dbReference type="GO" id="GO:0005829">
    <property type="term" value="C:cytosol"/>
    <property type="evidence" value="ECO:0007669"/>
    <property type="project" value="TreeGrafter"/>
</dbReference>
<dbReference type="SUPFAM" id="SSF47616">
    <property type="entry name" value="GST C-terminal domain-like"/>
    <property type="match status" value="1"/>
</dbReference>
<feature type="domain" description="Glutamyl/glutaminyl-tRNA synthetase class Ib catalytic" evidence="9">
    <location>
        <begin position="177"/>
        <end position="214"/>
    </location>
</feature>
<dbReference type="Pfam" id="PF00043">
    <property type="entry name" value="GST_C"/>
    <property type="match status" value="1"/>
</dbReference>
<name>A0A835MKD7_9ROSI</name>
<dbReference type="Proteomes" id="UP000657918">
    <property type="component" value="Unassembled WGS sequence"/>
</dbReference>
<evidence type="ECO:0000256" key="5">
    <source>
        <dbReference type="ARBA" id="ARBA00023146"/>
    </source>
</evidence>
<dbReference type="AlphaFoldDB" id="A0A835MKD7"/>
<dbReference type="OrthoDB" id="1728119at2759"/>
<evidence type="ECO:0000256" key="2">
    <source>
        <dbReference type="ARBA" id="ARBA00022741"/>
    </source>
</evidence>
<evidence type="ECO:0000256" key="6">
    <source>
        <dbReference type="RuleBase" id="RU363037"/>
    </source>
</evidence>
<protein>
    <recommendedName>
        <fullName evidence="12">GST C-terminal domain-containing protein</fullName>
    </recommendedName>
</protein>
<sequence length="221" mass="24751">MEIKDFCFASDSTPPLSVISAARVASLTLPPPTTTATDSAWHYHVCLHIDRWLDYAPVLSVGTEFENACNFIDNYLESRPFLVEHSLSIADIAVWSSLAGNGLRWEGWRKSKKFPNLVRWFNSTFDEYSDALSEVLSRHVWKKHSGKPAAPKGKQVVSGDNPEKGKASSRPLSEIGKVCLRFAPEPSGYLHIGHSIAALLNQYFAQRYQGQMIIQRKAMNL</sequence>
<feature type="region of interest" description="Disordered" evidence="7">
    <location>
        <begin position="144"/>
        <end position="170"/>
    </location>
</feature>
<evidence type="ECO:0000256" key="3">
    <source>
        <dbReference type="ARBA" id="ARBA00022840"/>
    </source>
</evidence>
<dbReference type="PROSITE" id="PS00178">
    <property type="entry name" value="AA_TRNA_LIGASE_I"/>
    <property type="match status" value="1"/>
</dbReference>
<dbReference type="GO" id="GO:0006424">
    <property type="term" value="P:glutamyl-tRNA aminoacylation"/>
    <property type="evidence" value="ECO:0007669"/>
    <property type="project" value="TreeGrafter"/>
</dbReference>
<evidence type="ECO:0000259" key="8">
    <source>
        <dbReference type="Pfam" id="PF00043"/>
    </source>
</evidence>
<keyword evidence="3 6" id="KW-0067">ATP-binding</keyword>
<organism evidence="10 11">
    <name type="scientific">Salix dunnii</name>
    <dbReference type="NCBI Taxonomy" id="1413687"/>
    <lineage>
        <taxon>Eukaryota</taxon>
        <taxon>Viridiplantae</taxon>
        <taxon>Streptophyta</taxon>
        <taxon>Embryophyta</taxon>
        <taxon>Tracheophyta</taxon>
        <taxon>Spermatophyta</taxon>
        <taxon>Magnoliopsida</taxon>
        <taxon>eudicotyledons</taxon>
        <taxon>Gunneridae</taxon>
        <taxon>Pentapetalae</taxon>
        <taxon>rosids</taxon>
        <taxon>fabids</taxon>
        <taxon>Malpighiales</taxon>
        <taxon>Salicaceae</taxon>
        <taxon>Saliceae</taxon>
        <taxon>Salix</taxon>
    </lineage>
</organism>
<keyword evidence="2 6" id="KW-0547">Nucleotide-binding</keyword>
<dbReference type="Gene3D" id="3.40.50.620">
    <property type="entry name" value="HUPs"/>
    <property type="match status" value="1"/>
</dbReference>
<dbReference type="SUPFAM" id="SSF52374">
    <property type="entry name" value="Nucleotidylyl transferase"/>
    <property type="match status" value="1"/>
</dbReference>
<dbReference type="GO" id="GO:0005524">
    <property type="term" value="F:ATP binding"/>
    <property type="evidence" value="ECO:0007669"/>
    <property type="project" value="UniProtKB-KW"/>
</dbReference>
<dbReference type="InterPro" id="IPR020058">
    <property type="entry name" value="Glu/Gln-tRNA-synth_Ib_cat-dom"/>
</dbReference>
<keyword evidence="11" id="KW-1185">Reference proteome</keyword>
<evidence type="ECO:0000256" key="4">
    <source>
        <dbReference type="ARBA" id="ARBA00022917"/>
    </source>
</evidence>
<feature type="domain" description="Glutathione S-transferase C-terminal" evidence="8">
    <location>
        <begin position="64"/>
        <end position="123"/>
    </location>
</feature>
<dbReference type="GO" id="GO:0009791">
    <property type="term" value="P:post-embryonic development"/>
    <property type="evidence" value="ECO:0007669"/>
    <property type="project" value="UniProtKB-ARBA"/>
</dbReference>
<dbReference type="Pfam" id="PF00749">
    <property type="entry name" value="tRNA-synt_1c"/>
    <property type="match status" value="1"/>
</dbReference>